<accession>A0ACB8S7H9</accession>
<proteinExistence type="predicted"/>
<keyword evidence="2" id="KW-1185">Reference proteome</keyword>
<sequence length="326" mass="33875">MAKVLAHLTARCIGLNVLTLLFPVLLALPPAAAQYLVNGQVFTNALAIVDAPAPQSTFHAGSDIPIALDISGNGKLPQAAATPGAGLATGFDLLELYLISTQAKLNLTISNGTGLLTQEPGSTVKHLDFALPNCVAAGAYNFTVYETSHINNEDFFSITPIPISIENTNFNGPCTDGVNALQSLPQPDSPPAQQPFLNATATPLDTSSHSGTIPVSGSIPVTVPSPLPTPNATQVITLTIGPSGVPLPFPTATPPPGTVTLLLVTVDTVTTTAQGQTTGFTTVYVLADSSTSMKRKTDVAPVSEALLLSLRRHCCRQLSVIRGYFL</sequence>
<protein>
    <submittedName>
        <fullName evidence="1">Uncharacterized protein</fullName>
    </submittedName>
</protein>
<reference evidence="1" key="2">
    <citation type="journal article" date="2022" name="New Phytol.">
        <title>Evolutionary transition to the ectomycorrhizal habit in the genomes of a hyperdiverse lineage of mushroom-forming fungi.</title>
        <authorList>
            <person name="Looney B."/>
            <person name="Miyauchi S."/>
            <person name="Morin E."/>
            <person name="Drula E."/>
            <person name="Courty P.E."/>
            <person name="Kohler A."/>
            <person name="Kuo A."/>
            <person name="LaButti K."/>
            <person name="Pangilinan J."/>
            <person name="Lipzen A."/>
            <person name="Riley R."/>
            <person name="Andreopoulos W."/>
            <person name="He G."/>
            <person name="Johnson J."/>
            <person name="Nolan M."/>
            <person name="Tritt A."/>
            <person name="Barry K.W."/>
            <person name="Grigoriev I.V."/>
            <person name="Nagy L.G."/>
            <person name="Hibbett D."/>
            <person name="Henrissat B."/>
            <person name="Matheny P.B."/>
            <person name="Labbe J."/>
            <person name="Martin F.M."/>
        </authorList>
    </citation>
    <scope>NUCLEOTIDE SEQUENCE</scope>
    <source>
        <strain evidence="1">FP105234-sp</strain>
    </source>
</reference>
<name>A0ACB8S7H9_9AGAM</name>
<organism evidence="1 2">
    <name type="scientific">Auriscalpium vulgare</name>
    <dbReference type="NCBI Taxonomy" id="40419"/>
    <lineage>
        <taxon>Eukaryota</taxon>
        <taxon>Fungi</taxon>
        <taxon>Dikarya</taxon>
        <taxon>Basidiomycota</taxon>
        <taxon>Agaricomycotina</taxon>
        <taxon>Agaricomycetes</taxon>
        <taxon>Russulales</taxon>
        <taxon>Auriscalpiaceae</taxon>
        <taxon>Auriscalpium</taxon>
    </lineage>
</organism>
<comment type="caution">
    <text evidence="1">The sequence shown here is derived from an EMBL/GenBank/DDBJ whole genome shotgun (WGS) entry which is preliminary data.</text>
</comment>
<gene>
    <name evidence="1" type="ORF">FA95DRAFT_1484931</name>
</gene>
<evidence type="ECO:0000313" key="1">
    <source>
        <dbReference type="EMBL" id="KAI0051758.1"/>
    </source>
</evidence>
<evidence type="ECO:0000313" key="2">
    <source>
        <dbReference type="Proteomes" id="UP000814033"/>
    </source>
</evidence>
<reference evidence="1" key="1">
    <citation type="submission" date="2021-02" db="EMBL/GenBank/DDBJ databases">
        <authorList>
            <consortium name="DOE Joint Genome Institute"/>
            <person name="Ahrendt S."/>
            <person name="Looney B.P."/>
            <person name="Miyauchi S."/>
            <person name="Morin E."/>
            <person name="Drula E."/>
            <person name="Courty P.E."/>
            <person name="Chicoki N."/>
            <person name="Fauchery L."/>
            <person name="Kohler A."/>
            <person name="Kuo A."/>
            <person name="Labutti K."/>
            <person name="Pangilinan J."/>
            <person name="Lipzen A."/>
            <person name="Riley R."/>
            <person name="Andreopoulos W."/>
            <person name="He G."/>
            <person name="Johnson J."/>
            <person name="Barry K.W."/>
            <person name="Grigoriev I.V."/>
            <person name="Nagy L."/>
            <person name="Hibbett D."/>
            <person name="Henrissat B."/>
            <person name="Matheny P.B."/>
            <person name="Labbe J."/>
            <person name="Martin F."/>
        </authorList>
    </citation>
    <scope>NUCLEOTIDE SEQUENCE</scope>
    <source>
        <strain evidence="1">FP105234-sp</strain>
    </source>
</reference>
<dbReference type="EMBL" id="MU275850">
    <property type="protein sequence ID" value="KAI0051758.1"/>
    <property type="molecule type" value="Genomic_DNA"/>
</dbReference>
<dbReference type="Proteomes" id="UP000814033">
    <property type="component" value="Unassembled WGS sequence"/>
</dbReference>